<protein>
    <submittedName>
        <fullName evidence="1">Uncharacterized protein</fullName>
    </submittedName>
</protein>
<evidence type="ECO:0000313" key="1">
    <source>
        <dbReference type="EMBL" id="THD27111.1"/>
    </source>
</evidence>
<organism evidence="1 2">
    <name type="scientific">Fasciola hepatica</name>
    <name type="common">Liver fluke</name>
    <dbReference type="NCBI Taxonomy" id="6192"/>
    <lineage>
        <taxon>Eukaryota</taxon>
        <taxon>Metazoa</taxon>
        <taxon>Spiralia</taxon>
        <taxon>Lophotrochozoa</taxon>
        <taxon>Platyhelminthes</taxon>
        <taxon>Trematoda</taxon>
        <taxon>Digenea</taxon>
        <taxon>Plagiorchiida</taxon>
        <taxon>Echinostomata</taxon>
        <taxon>Echinostomatoidea</taxon>
        <taxon>Fasciolidae</taxon>
        <taxon>Fasciola</taxon>
    </lineage>
</organism>
<dbReference type="PANTHER" id="PTHR21054">
    <property type="entry name" value="ZINC METALLOPROTEINASE-RELATED"/>
    <property type="match status" value="1"/>
</dbReference>
<dbReference type="InterPro" id="IPR053002">
    <property type="entry name" value="Metalloproteinase_M10B"/>
</dbReference>
<accession>A0A4E0RKF8</accession>
<dbReference type="EMBL" id="JXXN02000523">
    <property type="protein sequence ID" value="THD27111.1"/>
    <property type="molecule type" value="Genomic_DNA"/>
</dbReference>
<dbReference type="PANTHER" id="PTHR21054:SF2">
    <property type="entry name" value="MIP04191P"/>
    <property type="match status" value="1"/>
</dbReference>
<comment type="caution">
    <text evidence="1">The sequence shown here is derived from an EMBL/GenBank/DDBJ whole genome shotgun (WGS) entry which is preliminary data.</text>
</comment>
<dbReference type="SUPFAM" id="SSF55486">
    <property type="entry name" value="Metalloproteases ('zincins'), catalytic domain"/>
    <property type="match status" value="1"/>
</dbReference>
<dbReference type="Proteomes" id="UP000230066">
    <property type="component" value="Unassembled WGS sequence"/>
</dbReference>
<keyword evidence="2" id="KW-1185">Reference proteome</keyword>
<evidence type="ECO:0000313" key="2">
    <source>
        <dbReference type="Proteomes" id="UP000230066"/>
    </source>
</evidence>
<proteinExistence type="predicted"/>
<sequence>MIKLINAHDMMIVNYALLQLKGFMDPFCGCDQLVVCCLLTEPHELKWAMCYGKFKVFVSLCPGENQIILKCAHFEVEFHVVYKVLKLNNQYDVIPVYVICADGPEHFQAPAELRDSSKYGATKRILFGMQLLQSLTAESLLAELGKRCTFLLHRDTDQLTDKCLIHHSKMSLAEVYEANSKQVWNKLAHELYATYPSGFDRKKWIAFMACTRHSIPESVVSNGILTYEEILRTTRGYFALGSGGLALLGTGTLHAWPEGLADLQGALLDTRKLESFGMMNDTAYRHTFWAAFATGLGSVWHEMGHCFGLDHSLDGIMNRGGDDINLCISFPPRGSNCLDGCMWIGRNGPPCPSCRLSEHIPPQFRPSPAIEVGVQFRRYTCLAQINPRHNSNYNPYRTSSCFSFCNSLWHQGSAYWGFDQAVKLTRNP</sequence>
<dbReference type="Pfam" id="PF12044">
    <property type="entry name" value="Metallopep"/>
    <property type="match status" value="1"/>
</dbReference>
<dbReference type="AlphaFoldDB" id="A0A4E0RKF8"/>
<name>A0A4E0RKF8_FASHE</name>
<reference evidence="1" key="1">
    <citation type="submission" date="2019-03" db="EMBL/GenBank/DDBJ databases">
        <title>Improved annotation for the trematode Fasciola hepatica.</title>
        <authorList>
            <person name="Choi Y.-J."/>
            <person name="Martin J."/>
            <person name="Mitreva M."/>
        </authorList>
    </citation>
    <scope>NUCLEOTIDE SEQUENCE [LARGE SCALE GENOMIC DNA]</scope>
</reference>
<dbReference type="InterPro" id="IPR021917">
    <property type="entry name" value="Unchr_Zn-peptidase-like"/>
</dbReference>
<gene>
    <name evidence="1" type="ORF">D915_002165</name>
</gene>